<dbReference type="RefSeq" id="WP_105020677.1">
    <property type="nucleotide sequence ID" value="NZ_MSCM01000001.1"/>
</dbReference>
<dbReference type="AlphaFoldDB" id="A0A2S7WWY4"/>
<keyword evidence="2" id="KW-1185">Reference proteome</keyword>
<protein>
    <submittedName>
        <fullName evidence="1">Uncharacterized protein</fullName>
    </submittedName>
</protein>
<dbReference type="OrthoDB" id="5464618at2"/>
<proteinExistence type="predicted"/>
<gene>
    <name evidence="1" type="ORF">BTO16_05745</name>
</gene>
<sequence>MLFKTISKIKFLLRSSNQHGVHSPFVYNFITKGLYSKEINNNNISEYAELKKLSKKEQKVFSKIIAYFKINAVYFDFNSLENDSNIDFKLLYISELNYNIFLKNDSNYFVVINKIHKNKNVNSIWRKLIRNKKATVTIDLFYFGLVFFRKEQVKEHFNIRV</sequence>
<accession>A0A2S7WWY4</accession>
<dbReference type="Proteomes" id="UP000239068">
    <property type="component" value="Unassembled WGS sequence"/>
</dbReference>
<comment type="caution">
    <text evidence="1">The sequence shown here is derived from an EMBL/GenBank/DDBJ whole genome shotgun (WGS) entry which is preliminary data.</text>
</comment>
<evidence type="ECO:0000313" key="1">
    <source>
        <dbReference type="EMBL" id="PQJ82105.1"/>
    </source>
</evidence>
<reference evidence="1 2" key="1">
    <citation type="submission" date="2016-12" db="EMBL/GenBank/DDBJ databases">
        <title>Trade-off between light-utilization and light-protection in marine flavobacteria.</title>
        <authorList>
            <person name="Kumagai Y."/>
            <person name="Yoshizawa S."/>
            <person name="Kogure K."/>
            <person name="Iwasaki W."/>
        </authorList>
    </citation>
    <scope>NUCLEOTIDE SEQUENCE [LARGE SCALE GENOMIC DNA]</scope>
    <source>
        <strain evidence="1 2">ATCC 43844</strain>
    </source>
</reference>
<evidence type="ECO:0000313" key="2">
    <source>
        <dbReference type="Proteomes" id="UP000239068"/>
    </source>
</evidence>
<name>A0A2S7WWY4_9FLAO</name>
<dbReference type="EMBL" id="MSCM01000001">
    <property type="protein sequence ID" value="PQJ82105.1"/>
    <property type="molecule type" value="Genomic_DNA"/>
</dbReference>
<organism evidence="1 2">
    <name type="scientific">Polaribacter glomeratus</name>
    <dbReference type="NCBI Taxonomy" id="102"/>
    <lineage>
        <taxon>Bacteria</taxon>
        <taxon>Pseudomonadati</taxon>
        <taxon>Bacteroidota</taxon>
        <taxon>Flavobacteriia</taxon>
        <taxon>Flavobacteriales</taxon>
        <taxon>Flavobacteriaceae</taxon>
    </lineage>
</organism>